<dbReference type="RefSeq" id="WP_104515426.1">
    <property type="nucleotide sequence ID" value="NZ_MQVW01000024.1"/>
</dbReference>
<dbReference type="EMBL" id="PTJE01000003">
    <property type="protein sequence ID" value="PPK94983.1"/>
    <property type="molecule type" value="Genomic_DNA"/>
</dbReference>
<comment type="caution">
    <text evidence="3">The sequence shown here is derived from an EMBL/GenBank/DDBJ whole genome shotgun (WGS) entry which is preliminary data.</text>
</comment>
<reference evidence="3 4" key="1">
    <citation type="submission" date="2018-02" db="EMBL/GenBank/DDBJ databases">
        <title>Genomic Encyclopedia of Archaeal and Bacterial Type Strains, Phase II (KMG-II): from individual species to whole genera.</title>
        <authorList>
            <person name="Goeker M."/>
        </authorList>
    </citation>
    <scope>NUCLEOTIDE SEQUENCE [LARGE SCALE GENOMIC DNA]</scope>
    <source>
        <strain evidence="3 4">DSM 16809</strain>
    </source>
</reference>
<dbReference type="InterPro" id="IPR045851">
    <property type="entry name" value="AMP-bd_C_sf"/>
</dbReference>
<dbReference type="OrthoDB" id="8870348at2"/>
<protein>
    <submittedName>
        <fullName evidence="3">O-succinylbenzoic acid--CoA ligase</fullName>
    </submittedName>
</protein>
<dbReference type="SUPFAM" id="SSF56801">
    <property type="entry name" value="Acetyl-CoA synthetase-like"/>
    <property type="match status" value="1"/>
</dbReference>
<dbReference type="Pfam" id="PF00501">
    <property type="entry name" value="AMP-binding"/>
    <property type="match status" value="1"/>
</dbReference>
<feature type="domain" description="AMP-dependent synthetase/ligase" evidence="2">
    <location>
        <begin position="57"/>
        <end position="197"/>
    </location>
</feature>
<dbReference type="InterPro" id="IPR042099">
    <property type="entry name" value="ANL_N_sf"/>
</dbReference>
<organism evidence="3 4">
    <name type="scientific">Nonlabens xylanidelens</name>
    <dbReference type="NCBI Taxonomy" id="191564"/>
    <lineage>
        <taxon>Bacteria</taxon>
        <taxon>Pseudomonadati</taxon>
        <taxon>Bacteroidota</taxon>
        <taxon>Flavobacteriia</taxon>
        <taxon>Flavobacteriales</taxon>
        <taxon>Flavobacteriaceae</taxon>
        <taxon>Nonlabens</taxon>
    </lineage>
</organism>
<evidence type="ECO:0000256" key="1">
    <source>
        <dbReference type="ARBA" id="ARBA00006432"/>
    </source>
</evidence>
<comment type="similarity">
    <text evidence="1">Belongs to the ATP-dependent AMP-binding enzyme family.</text>
</comment>
<proteinExistence type="inferred from homology"/>
<name>A0A2S6IL73_9FLAO</name>
<keyword evidence="3" id="KW-0436">Ligase</keyword>
<accession>A0A2S6IL73</accession>
<gene>
    <name evidence="3" type="ORF">LY01_01736</name>
</gene>
<dbReference type="GO" id="GO:0006631">
    <property type="term" value="P:fatty acid metabolic process"/>
    <property type="evidence" value="ECO:0007669"/>
    <property type="project" value="TreeGrafter"/>
</dbReference>
<dbReference type="AlphaFoldDB" id="A0A2S6IL73"/>
<evidence type="ECO:0000259" key="2">
    <source>
        <dbReference type="Pfam" id="PF00501"/>
    </source>
</evidence>
<sequence length="351" mass="39906">MIPKIHPSFKLNGHSLNYEGIMTVAYSYVKEGEEWEKQVGDFLLSWLDDFDVVTVKTSGSTGIPKEYKLKKQHMINSAVMTGKRFDIGIEKDVLCCLPLSYIAGKMMLVRAMTLGWHIDLVQPSTTPLKKVEKRYDFTAMSPLQVSKSLDDIHKVRKVIIGGGAVSQGLIQRLNGKHTQAFHTYGMTETASHIAVRQLYPIYEENYSVVENVTIEKDHEGKLVIHAPELARTSLVTNDLVDLINEKEFKILGRVDDVINTGSVKVHPVQVEQKLSIHILEPFFLSAREDEELGQKVILVIQGEKRDLKPAFKKLDKFEVPKEIYFLKEFALTHTGKIDKRVVLEKLFSDNR</sequence>
<evidence type="ECO:0000313" key="4">
    <source>
        <dbReference type="Proteomes" id="UP000239002"/>
    </source>
</evidence>
<evidence type="ECO:0000313" key="3">
    <source>
        <dbReference type="EMBL" id="PPK94983.1"/>
    </source>
</evidence>
<dbReference type="Gene3D" id="3.30.300.30">
    <property type="match status" value="1"/>
</dbReference>
<keyword evidence="4" id="KW-1185">Reference proteome</keyword>
<dbReference type="PANTHER" id="PTHR43201">
    <property type="entry name" value="ACYL-COA SYNTHETASE"/>
    <property type="match status" value="1"/>
</dbReference>
<dbReference type="PANTHER" id="PTHR43201:SF8">
    <property type="entry name" value="ACYL-COA SYNTHETASE FAMILY MEMBER 3"/>
    <property type="match status" value="1"/>
</dbReference>
<dbReference type="Proteomes" id="UP000239002">
    <property type="component" value="Unassembled WGS sequence"/>
</dbReference>
<dbReference type="Gene3D" id="3.40.50.12780">
    <property type="entry name" value="N-terminal domain of ligase-like"/>
    <property type="match status" value="1"/>
</dbReference>
<dbReference type="InterPro" id="IPR000873">
    <property type="entry name" value="AMP-dep_synth/lig_dom"/>
</dbReference>
<dbReference type="GO" id="GO:0031956">
    <property type="term" value="F:medium-chain fatty acid-CoA ligase activity"/>
    <property type="evidence" value="ECO:0007669"/>
    <property type="project" value="TreeGrafter"/>
</dbReference>